<protein>
    <submittedName>
        <fullName evidence="2">Putative glycosyltransferase domain protein</fullName>
    </submittedName>
</protein>
<organism evidence="2 3">
    <name type="scientific">Bacteroides fragilis str. 3998T(B)3</name>
    <dbReference type="NCBI Taxonomy" id="1339316"/>
    <lineage>
        <taxon>Bacteria</taxon>
        <taxon>Pseudomonadati</taxon>
        <taxon>Bacteroidota</taxon>
        <taxon>Bacteroidia</taxon>
        <taxon>Bacteroidales</taxon>
        <taxon>Bacteroidaceae</taxon>
        <taxon>Bacteroides</taxon>
    </lineage>
</organism>
<dbReference type="AlphaFoldDB" id="A0A015U5C3"/>
<dbReference type="EMBL" id="JGDB01000205">
    <property type="protein sequence ID" value="EXY90027.1"/>
    <property type="molecule type" value="Genomic_DNA"/>
</dbReference>
<keyword evidence="1" id="KW-0472">Membrane</keyword>
<dbReference type="Proteomes" id="UP000020773">
    <property type="component" value="Unassembled WGS sequence"/>
</dbReference>
<feature type="transmembrane region" description="Helical" evidence="1">
    <location>
        <begin position="20"/>
        <end position="40"/>
    </location>
</feature>
<keyword evidence="1" id="KW-0812">Transmembrane</keyword>
<gene>
    <name evidence="2" type="ORF">M125_3297</name>
</gene>
<keyword evidence="1" id="KW-1133">Transmembrane helix</keyword>
<proteinExistence type="predicted"/>
<dbReference type="GO" id="GO:0016740">
    <property type="term" value="F:transferase activity"/>
    <property type="evidence" value="ECO:0007669"/>
    <property type="project" value="UniProtKB-KW"/>
</dbReference>
<evidence type="ECO:0000256" key="1">
    <source>
        <dbReference type="SAM" id="Phobius"/>
    </source>
</evidence>
<keyword evidence="2" id="KW-0808">Transferase</keyword>
<evidence type="ECO:0000313" key="2">
    <source>
        <dbReference type="EMBL" id="EXY90027.1"/>
    </source>
</evidence>
<evidence type="ECO:0000313" key="3">
    <source>
        <dbReference type="Proteomes" id="UP000020773"/>
    </source>
</evidence>
<sequence length="49" mass="6181">MFYYHQIRIYIRSLSYTQRMTHLQIALTFPIIYYSLYPLLSRLKKMYKN</sequence>
<name>A0A015U5C3_BACFG</name>
<reference evidence="2 3" key="1">
    <citation type="submission" date="2014-02" db="EMBL/GenBank/DDBJ databases">
        <authorList>
            <person name="Sears C."/>
            <person name="Carroll K."/>
            <person name="Sack B.R."/>
            <person name="Qadri F."/>
            <person name="Myers L.L."/>
            <person name="Chung G.-T."/>
            <person name="Escheverria P."/>
            <person name="Fraser C.M."/>
            <person name="Sadzewicz L."/>
            <person name="Shefchek K.A."/>
            <person name="Tallon L."/>
            <person name="Das S.P."/>
            <person name="Daugherty S."/>
            <person name="Mongodin E.F."/>
        </authorList>
    </citation>
    <scope>NUCLEOTIDE SEQUENCE [LARGE SCALE GENOMIC DNA]</scope>
    <source>
        <strain evidence="3">3998T(B)3</strain>
    </source>
</reference>
<accession>A0A015U5C3</accession>
<comment type="caution">
    <text evidence="2">The sequence shown here is derived from an EMBL/GenBank/DDBJ whole genome shotgun (WGS) entry which is preliminary data.</text>
</comment>